<evidence type="ECO:0000313" key="3">
    <source>
        <dbReference type="Proteomes" id="UP001429564"/>
    </source>
</evidence>
<dbReference type="Proteomes" id="UP001429564">
    <property type="component" value="Unassembled WGS sequence"/>
</dbReference>
<organism evidence="2 3">
    <name type="scientific">Parasedimentitalea denitrificans</name>
    <dbReference type="NCBI Taxonomy" id="2211118"/>
    <lineage>
        <taxon>Bacteria</taxon>
        <taxon>Pseudomonadati</taxon>
        <taxon>Pseudomonadota</taxon>
        <taxon>Alphaproteobacteria</taxon>
        <taxon>Rhodobacterales</taxon>
        <taxon>Paracoccaceae</taxon>
        <taxon>Parasedimentitalea</taxon>
    </lineage>
</organism>
<dbReference type="PANTHER" id="PTHR43581">
    <property type="entry name" value="ATP/GTP PHOSPHATASE"/>
    <property type="match status" value="1"/>
</dbReference>
<proteinExistence type="predicted"/>
<dbReference type="SUPFAM" id="SSF52540">
    <property type="entry name" value="P-loop containing nucleoside triphosphate hydrolases"/>
    <property type="match status" value="1"/>
</dbReference>
<accession>A0ABX0WG25</accession>
<reference evidence="2 3" key="1">
    <citation type="submission" date="2018-05" db="EMBL/GenBank/DDBJ databases">
        <authorList>
            <person name="Zhang Y.-J."/>
        </authorList>
    </citation>
    <scope>NUCLEOTIDE SEQUENCE [LARGE SCALE GENOMIC DNA]</scope>
    <source>
        <strain evidence="2 3">CY04</strain>
    </source>
</reference>
<evidence type="ECO:0000313" key="2">
    <source>
        <dbReference type="EMBL" id="NIZ63331.1"/>
    </source>
</evidence>
<protein>
    <recommendedName>
        <fullName evidence="1">Endonuclease GajA/Old nuclease/RecF-like AAA domain-containing protein</fullName>
    </recommendedName>
</protein>
<name>A0ABX0WG25_9RHOB</name>
<dbReference type="Pfam" id="PF13175">
    <property type="entry name" value="AAA_15"/>
    <property type="match status" value="1"/>
</dbReference>
<sequence length="336" mass="38193">MKTFLHGISIQFYRGIGPEKQRIFPLSSLNLFIGGNNAGKSIILDFLHEQFSVQNSGRTNNPNIESVEQYRGAETGKMSTSICIPTSHLREVVEQKVRTAENQISVWQTAEHALGKVLSALEEDDHLWLERIQDKNPFVFEQKVSGHIFKSRLDQDCLKTLWQILKPGWSGGSRQDWLQDVIESLAELVQLATIDRQLIPAKRQIGPKGKQLSDLTGEGLIDELAALQSPDHDERERRELFDKINTFVAEVTGKPEAKIEIPHDRNHILVHIDNKVLPLSSLGTGIHEVILIAAFCTIYDEIMICMEEPEIHLHPILQRKLIHYLAENTSNQYFIV</sequence>
<dbReference type="RefSeq" id="WP_167685923.1">
    <property type="nucleotide sequence ID" value="NZ_QHLQ01000035.1"/>
</dbReference>
<feature type="domain" description="Endonuclease GajA/Old nuclease/RecF-like AAA" evidence="1">
    <location>
        <begin position="23"/>
        <end position="327"/>
    </location>
</feature>
<dbReference type="InterPro" id="IPR051396">
    <property type="entry name" value="Bact_Antivir_Def_Nuclease"/>
</dbReference>
<dbReference type="InterPro" id="IPR041685">
    <property type="entry name" value="AAA_GajA/Old/RecF-like"/>
</dbReference>
<dbReference type="PANTHER" id="PTHR43581:SF2">
    <property type="entry name" value="EXCINUCLEASE ATPASE SUBUNIT"/>
    <property type="match status" value="1"/>
</dbReference>
<dbReference type="EMBL" id="QHLQ01000035">
    <property type="protein sequence ID" value="NIZ63331.1"/>
    <property type="molecule type" value="Genomic_DNA"/>
</dbReference>
<comment type="caution">
    <text evidence="2">The sequence shown here is derived from an EMBL/GenBank/DDBJ whole genome shotgun (WGS) entry which is preliminary data.</text>
</comment>
<gene>
    <name evidence="2" type="ORF">DL239_20395</name>
</gene>
<evidence type="ECO:0000259" key="1">
    <source>
        <dbReference type="Pfam" id="PF13175"/>
    </source>
</evidence>
<dbReference type="Gene3D" id="3.40.50.300">
    <property type="entry name" value="P-loop containing nucleotide triphosphate hydrolases"/>
    <property type="match status" value="1"/>
</dbReference>
<dbReference type="InterPro" id="IPR027417">
    <property type="entry name" value="P-loop_NTPase"/>
</dbReference>
<keyword evidence="3" id="KW-1185">Reference proteome</keyword>